<accession>A0A2M8PC65</accession>
<evidence type="ECO:0000259" key="6">
    <source>
        <dbReference type="Pfam" id="PF03328"/>
    </source>
</evidence>
<dbReference type="InterPro" id="IPR040442">
    <property type="entry name" value="Pyrv_kinase-like_dom_sf"/>
</dbReference>
<reference evidence="7 8" key="1">
    <citation type="submission" date="2017-11" db="EMBL/GenBank/DDBJ databases">
        <title>Evolution of Phototrophy in the Chloroflexi Phylum Driven by Horizontal Gene Transfer.</title>
        <authorList>
            <person name="Ward L.M."/>
            <person name="Hemp J."/>
            <person name="Shih P.M."/>
            <person name="Mcglynn S.E."/>
            <person name="Fischer W."/>
        </authorList>
    </citation>
    <scope>NUCLEOTIDE SEQUENCE [LARGE SCALE GENOMIC DNA]</scope>
    <source>
        <strain evidence="7">JP3_13</strain>
    </source>
</reference>
<dbReference type="GO" id="GO:0006107">
    <property type="term" value="P:oxaloacetate metabolic process"/>
    <property type="evidence" value="ECO:0007669"/>
    <property type="project" value="TreeGrafter"/>
</dbReference>
<feature type="binding site" evidence="5">
    <location>
        <position position="131"/>
    </location>
    <ligand>
        <name>Mg(2+)</name>
        <dbReference type="ChEBI" id="CHEBI:18420"/>
    </ligand>
</feature>
<name>A0A2M8PC65_9CHLR</name>
<evidence type="ECO:0000256" key="2">
    <source>
        <dbReference type="ARBA" id="ARBA00022723"/>
    </source>
</evidence>
<dbReference type="GO" id="GO:0000287">
    <property type="term" value="F:magnesium ion binding"/>
    <property type="evidence" value="ECO:0007669"/>
    <property type="project" value="TreeGrafter"/>
</dbReference>
<dbReference type="SUPFAM" id="SSF51621">
    <property type="entry name" value="Phosphoenolpyruvate/pyruvate domain"/>
    <property type="match status" value="1"/>
</dbReference>
<dbReference type="InterPro" id="IPR015813">
    <property type="entry name" value="Pyrv/PenolPyrv_kinase-like_dom"/>
</dbReference>
<dbReference type="Proteomes" id="UP000229681">
    <property type="component" value="Unassembled WGS sequence"/>
</dbReference>
<feature type="domain" description="HpcH/HpaI aldolase/citrate lyase" evidence="6">
    <location>
        <begin position="7"/>
        <end position="226"/>
    </location>
</feature>
<evidence type="ECO:0000313" key="8">
    <source>
        <dbReference type="Proteomes" id="UP000229681"/>
    </source>
</evidence>
<evidence type="ECO:0000256" key="1">
    <source>
        <dbReference type="ARBA" id="ARBA00001946"/>
    </source>
</evidence>
<dbReference type="EMBL" id="PGTM01000201">
    <property type="protein sequence ID" value="PJF35135.1"/>
    <property type="molecule type" value="Genomic_DNA"/>
</dbReference>
<protein>
    <recommendedName>
        <fullName evidence="6">HpcH/HpaI aldolase/citrate lyase domain-containing protein</fullName>
    </recommendedName>
</protein>
<dbReference type="Pfam" id="PF03328">
    <property type="entry name" value="HpcH_HpaI"/>
    <property type="match status" value="1"/>
</dbReference>
<dbReference type="GO" id="GO:0003824">
    <property type="term" value="F:catalytic activity"/>
    <property type="evidence" value="ECO:0007669"/>
    <property type="project" value="InterPro"/>
</dbReference>
<dbReference type="PANTHER" id="PTHR32308:SF0">
    <property type="entry name" value="HPCH_HPAI ALDOLASE_CITRATE LYASE DOMAIN-CONTAINING PROTEIN"/>
    <property type="match status" value="1"/>
</dbReference>
<evidence type="ECO:0000256" key="5">
    <source>
        <dbReference type="PIRSR" id="PIRSR015582-2"/>
    </source>
</evidence>
<keyword evidence="3 5" id="KW-0460">Magnesium</keyword>
<feature type="binding site" evidence="4">
    <location>
        <position position="131"/>
    </location>
    <ligand>
        <name>substrate</name>
    </ligand>
</feature>
<comment type="caution">
    <text evidence="7">The sequence shown here is derived from an EMBL/GenBank/DDBJ whole genome shotgun (WGS) entry which is preliminary data.</text>
</comment>
<dbReference type="InterPro" id="IPR005000">
    <property type="entry name" value="Aldolase/citrate-lyase_domain"/>
</dbReference>
<evidence type="ECO:0000256" key="3">
    <source>
        <dbReference type="ARBA" id="ARBA00022842"/>
    </source>
</evidence>
<evidence type="ECO:0000313" key="7">
    <source>
        <dbReference type="EMBL" id="PJF35135.1"/>
    </source>
</evidence>
<dbReference type="PIRSF" id="PIRSF015582">
    <property type="entry name" value="Cit_lyase_B"/>
    <property type="match status" value="1"/>
</dbReference>
<dbReference type="PANTHER" id="PTHR32308">
    <property type="entry name" value="LYASE BETA SUBUNIT, PUTATIVE (AFU_ORTHOLOGUE AFUA_4G13030)-RELATED"/>
    <property type="match status" value="1"/>
</dbReference>
<feature type="binding site" evidence="5">
    <location>
        <position position="158"/>
    </location>
    <ligand>
        <name>Mg(2+)</name>
        <dbReference type="ChEBI" id="CHEBI:18420"/>
    </ligand>
</feature>
<dbReference type="InterPro" id="IPR011206">
    <property type="entry name" value="Citrate_lyase_beta/mcl1/mcl2"/>
</dbReference>
<dbReference type="Gene3D" id="3.20.20.60">
    <property type="entry name" value="Phosphoenolpyruvate-binding domains"/>
    <property type="match status" value="1"/>
</dbReference>
<evidence type="ECO:0000256" key="4">
    <source>
        <dbReference type="PIRSR" id="PIRSR015582-1"/>
    </source>
</evidence>
<proteinExistence type="predicted"/>
<sequence>MSYNPRRALLFMPADDLHKINKAATLDVDCIIMDLEDGVAPDRKNAARQTAAQALQTLSFGRTERLVRLNPLNTAECESDLRALLPAMPDGFVVPKAEDTIALSALSARLATFEREAELPQGKFTLLAIIETARGLVALREIAASTPRLSALIFGAEDYTSSIGAQRTRNGMEVLYARSAVVAHAAAANLQAIDTLFTDLEDMEGLQADAAFARQLGFTGKLAIHPKQVPIIQAAFTPSEAEIASAERLLAAYKANQAVGIGVFAYEGKMVDMPMIRAAQNVLRRAGRML</sequence>
<organism evidence="7 8">
    <name type="scientific">Candidatus Thermofonsia Clade 1 bacterium</name>
    <dbReference type="NCBI Taxonomy" id="2364210"/>
    <lineage>
        <taxon>Bacteria</taxon>
        <taxon>Bacillati</taxon>
        <taxon>Chloroflexota</taxon>
        <taxon>Candidatus Thermofontia</taxon>
        <taxon>Candidatus Thermofonsia Clade 1</taxon>
    </lineage>
</organism>
<feature type="binding site" evidence="4">
    <location>
        <position position="68"/>
    </location>
    <ligand>
        <name>substrate</name>
    </ligand>
</feature>
<keyword evidence="2 5" id="KW-0479">Metal-binding</keyword>
<dbReference type="AlphaFoldDB" id="A0A2M8PC65"/>
<gene>
    <name evidence="7" type="ORF">CUN49_12105</name>
</gene>
<comment type="cofactor">
    <cofactor evidence="1">
        <name>Mg(2+)</name>
        <dbReference type="ChEBI" id="CHEBI:18420"/>
    </cofactor>
</comment>